<dbReference type="CDD" id="cd06267">
    <property type="entry name" value="PBP1_LacI_sugar_binding-like"/>
    <property type="match status" value="1"/>
</dbReference>
<dbReference type="PANTHER" id="PTHR30146:SF109">
    <property type="entry name" value="HTH-TYPE TRANSCRIPTIONAL REGULATOR GALS"/>
    <property type="match status" value="1"/>
</dbReference>
<dbReference type="Pfam" id="PF13377">
    <property type="entry name" value="Peripla_BP_3"/>
    <property type="match status" value="1"/>
</dbReference>
<evidence type="ECO:0000256" key="3">
    <source>
        <dbReference type="ARBA" id="ARBA00023163"/>
    </source>
</evidence>
<feature type="domain" description="HTH lacI-type" evidence="4">
    <location>
        <begin position="1"/>
        <end position="50"/>
    </location>
</feature>
<accession>A0ABS5TRQ4</accession>
<keyword evidence="6" id="KW-1185">Reference proteome</keyword>
<reference evidence="5 6" key="1">
    <citation type="submission" date="2021-05" db="EMBL/GenBank/DDBJ databases">
        <title>Kineosporia and Streptomyces sp. nov. two new marine actinobacteria isolated from Coral.</title>
        <authorList>
            <person name="Buangrab K."/>
            <person name="Sutthacheep M."/>
            <person name="Yeemin T."/>
            <person name="Harunari E."/>
            <person name="Igarashi Y."/>
            <person name="Kanchanasin P."/>
            <person name="Tanasupawat S."/>
            <person name="Phongsopitanun W."/>
        </authorList>
    </citation>
    <scope>NUCLEOTIDE SEQUENCE [LARGE SCALE GENOMIC DNA]</scope>
    <source>
        <strain evidence="5 6">J2-2</strain>
    </source>
</reference>
<evidence type="ECO:0000259" key="4">
    <source>
        <dbReference type="PROSITE" id="PS50932"/>
    </source>
</evidence>
<dbReference type="SUPFAM" id="SSF53822">
    <property type="entry name" value="Periplasmic binding protein-like I"/>
    <property type="match status" value="1"/>
</dbReference>
<dbReference type="InterPro" id="IPR000843">
    <property type="entry name" value="HTH_LacI"/>
</dbReference>
<dbReference type="PANTHER" id="PTHR30146">
    <property type="entry name" value="LACI-RELATED TRANSCRIPTIONAL REPRESSOR"/>
    <property type="match status" value="1"/>
</dbReference>
<dbReference type="InterPro" id="IPR046335">
    <property type="entry name" value="LacI/GalR-like_sensor"/>
</dbReference>
<name>A0ABS5TRQ4_9ACTN</name>
<keyword evidence="1" id="KW-0805">Transcription regulation</keyword>
<organism evidence="5 6">
    <name type="scientific">Kineosporia corallincola</name>
    <dbReference type="NCBI Taxonomy" id="2835133"/>
    <lineage>
        <taxon>Bacteria</taxon>
        <taxon>Bacillati</taxon>
        <taxon>Actinomycetota</taxon>
        <taxon>Actinomycetes</taxon>
        <taxon>Kineosporiales</taxon>
        <taxon>Kineosporiaceae</taxon>
        <taxon>Kineosporia</taxon>
    </lineage>
</organism>
<dbReference type="CDD" id="cd01392">
    <property type="entry name" value="HTH_LacI"/>
    <property type="match status" value="1"/>
</dbReference>
<proteinExistence type="predicted"/>
<evidence type="ECO:0000256" key="1">
    <source>
        <dbReference type="ARBA" id="ARBA00023015"/>
    </source>
</evidence>
<dbReference type="Gene3D" id="1.10.260.40">
    <property type="entry name" value="lambda repressor-like DNA-binding domains"/>
    <property type="match status" value="1"/>
</dbReference>
<dbReference type="RefSeq" id="WP_214160019.1">
    <property type="nucleotide sequence ID" value="NZ_JAHBAY010000017.1"/>
</dbReference>
<gene>
    <name evidence="5" type="ORF">KIH74_31315</name>
</gene>
<evidence type="ECO:0000256" key="2">
    <source>
        <dbReference type="ARBA" id="ARBA00023125"/>
    </source>
</evidence>
<keyword evidence="2 5" id="KW-0238">DNA-binding</keyword>
<dbReference type="Proteomes" id="UP001197247">
    <property type="component" value="Unassembled WGS sequence"/>
</dbReference>
<dbReference type="PROSITE" id="PS50932">
    <property type="entry name" value="HTH_LACI_2"/>
    <property type="match status" value="1"/>
</dbReference>
<evidence type="ECO:0000313" key="6">
    <source>
        <dbReference type="Proteomes" id="UP001197247"/>
    </source>
</evidence>
<dbReference type="InterPro" id="IPR010982">
    <property type="entry name" value="Lambda_DNA-bd_dom_sf"/>
</dbReference>
<protein>
    <submittedName>
        <fullName evidence="5">LacI family DNA-binding transcriptional regulator</fullName>
    </submittedName>
</protein>
<dbReference type="EMBL" id="JAHBAY010000017">
    <property type="protein sequence ID" value="MBT0773478.1"/>
    <property type="molecule type" value="Genomic_DNA"/>
</dbReference>
<dbReference type="SUPFAM" id="SSF47413">
    <property type="entry name" value="lambda repressor-like DNA-binding domains"/>
    <property type="match status" value="1"/>
</dbReference>
<evidence type="ECO:0000313" key="5">
    <source>
        <dbReference type="EMBL" id="MBT0773478.1"/>
    </source>
</evidence>
<dbReference type="GO" id="GO:0003677">
    <property type="term" value="F:DNA binding"/>
    <property type="evidence" value="ECO:0007669"/>
    <property type="project" value="UniProtKB-KW"/>
</dbReference>
<sequence length="336" mass="36359">MARVAGVSTATVSNALNGRPGMAEETRARILAAVDELGYQINPTARSLRAGRTDAIGLLVPELDRPFFGQLATRLADGVEATGRHLVLQRSGSNREGELAAVAYARLRMYDGVIVTVVDLDLDDLERLNFATPVVLVGERVVPRTFDHVMMDNVGGARLATAHLIECGARRIAILGGSRDESHARMPSLRTRGWREAHEDAGLVPPEELIVELDAIDPATGRRAVRELAREHDFDAVFAVTDFLALGVLRGLADLNLSVPQQVQVVGFDDVDESEFTVPSLTTIGSGRTVIASTILGLLETRMREQAQRLAPGDRAEPVEVTITPELVRRGSTRGH</sequence>
<dbReference type="Gene3D" id="3.40.50.2300">
    <property type="match status" value="2"/>
</dbReference>
<dbReference type="Pfam" id="PF00356">
    <property type="entry name" value="LacI"/>
    <property type="match status" value="1"/>
</dbReference>
<dbReference type="SMART" id="SM00354">
    <property type="entry name" value="HTH_LACI"/>
    <property type="match status" value="1"/>
</dbReference>
<keyword evidence="3" id="KW-0804">Transcription</keyword>
<dbReference type="InterPro" id="IPR028082">
    <property type="entry name" value="Peripla_BP_I"/>
</dbReference>
<comment type="caution">
    <text evidence="5">The sequence shown here is derived from an EMBL/GenBank/DDBJ whole genome shotgun (WGS) entry which is preliminary data.</text>
</comment>